<gene>
    <name evidence="3" type="ORF">QWZ15_06355</name>
</gene>
<evidence type="ECO:0000256" key="1">
    <source>
        <dbReference type="SAM" id="Coils"/>
    </source>
</evidence>
<dbReference type="Pfam" id="PF01527">
    <property type="entry name" value="HTH_Tnp_1"/>
    <property type="match status" value="1"/>
</dbReference>
<proteinExistence type="predicted"/>
<dbReference type="SUPFAM" id="SSF53098">
    <property type="entry name" value="Ribonuclease H-like"/>
    <property type="match status" value="1"/>
</dbReference>
<dbReference type="InterPro" id="IPR001584">
    <property type="entry name" value="Integrase_cat-core"/>
</dbReference>
<organism evidence="3 4">
    <name type="scientific">Cyclobacterium jeungdonense</name>
    <dbReference type="NCBI Taxonomy" id="708087"/>
    <lineage>
        <taxon>Bacteria</taxon>
        <taxon>Pseudomonadati</taxon>
        <taxon>Bacteroidota</taxon>
        <taxon>Cytophagia</taxon>
        <taxon>Cytophagales</taxon>
        <taxon>Cyclobacteriaceae</taxon>
        <taxon>Cyclobacterium</taxon>
    </lineage>
</organism>
<dbReference type="InterPro" id="IPR009057">
    <property type="entry name" value="Homeodomain-like_sf"/>
</dbReference>
<accession>A0ABT8C4N2</accession>
<sequence length="359" mass="42521">MKKSRFTETQIVKAIKAHEAGRKVEEICREMEVTPTTFYKWKQRYGGMEASEVKKLKELQEENTRLKRMFADLSLVHEALKDAVFKKALTPDEKGMLVQFMVEEHGVSQRQACKTLSVPRSTFQYQPRPKNDMPVVQALEELVKKHPAIGFWQSHYRLRRKGHPWNHKKVYRIYSSMGLNIRRRHKKRLPARVKQALFRPESTNQVWSVDFMSDSLWSGRHFRVLNILDDFNREMLAMEVDFSLPAQRVVRVLEFLELVRGLPRMIRVDNGPEFISRLLDQWCREKNIELVFIQPGKPMQNGYVERCNGSVRKELLNANVFNTLEEVREKAMEWMEDYNRERPHESLGYKAPMDLLEQL</sequence>
<name>A0ABT8C4N2_9BACT</name>
<dbReference type="SUPFAM" id="SSF46689">
    <property type="entry name" value="Homeodomain-like"/>
    <property type="match status" value="1"/>
</dbReference>
<evidence type="ECO:0000313" key="4">
    <source>
        <dbReference type="Proteomes" id="UP001236663"/>
    </source>
</evidence>
<protein>
    <submittedName>
        <fullName evidence="3">IS3 family transposase</fullName>
    </submittedName>
</protein>
<dbReference type="Proteomes" id="UP001236663">
    <property type="component" value="Unassembled WGS sequence"/>
</dbReference>
<dbReference type="InterPro" id="IPR012337">
    <property type="entry name" value="RNaseH-like_sf"/>
</dbReference>
<feature type="domain" description="Integrase catalytic" evidence="2">
    <location>
        <begin position="196"/>
        <end position="359"/>
    </location>
</feature>
<reference evidence="4" key="1">
    <citation type="journal article" date="2019" name="Int. J. Syst. Evol. Microbiol.">
        <title>The Global Catalogue of Microorganisms (GCM) 10K type strain sequencing project: providing services to taxonomists for standard genome sequencing and annotation.</title>
        <authorList>
            <consortium name="The Broad Institute Genomics Platform"/>
            <consortium name="The Broad Institute Genome Sequencing Center for Infectious Disease"/>
            <person name="Wu L."/>
            <person name="Ma J."/>
        </authorList>
    </citation>
    <scope>NUCLEOTIDE SEQUENCE [LARGE SCALE GENOMIC DNA]</scope>
    <source>
        <strain evidence="4">CECT 7706</strain>
    </source>
</reference>
<dbReference type="InterPro" id="IPR036397">
    <property type="entry name" value="RNaseH_sf"/>
</dbReference>
<dbReference type="InterPro" id="IPR048020">
    <property type="entry name" value="Transpos_IS3"/>
</dbReference>
<dbReference type="PANTHER" id="PTHR47515">
    <property type="entry name" value="LOW CALCIUM RESPONSE LOCUS PROTEIN T"/>
    <property type="match status" value="1"/>
</dbReference>
<keyword evidence="1" id="KW-0175">Coiled coil</keyword>
<dbReference type="RefSeq" id="WP_163386699.1">
    <property type="nucleotide sequence ID" value="NZ_JAUFQS010000005.1"/>
</dbReference>
<dbReference type="PANTHER" id="PTHR47515:SF2">
    <property type="entry name" value="INTEGRASE CORE DOMAIN PROTEIN"/>
    <property type="match status" value="1"/>
</dbReference>
<evidence type="ECO:0000313" key="3">
    <source>
        <dbReference type="EMBL" id="MDN3687440.1"/>
    </source>
</evidence>
<comment type="caution">
    <text evidence="3">The sequence shown here is derived from an EMBL/GenBank/DDBJ whole genome shotgun (WGS) entry which is preliminary data.</text>
</comment>
<dbReference type="PROSITE" id="PS50994">
    <property type="entry name" value="INTEGRASE"/>
    <property type="match status" value="1"/>
</dbReference>
<feature type="coiled-coil region" evidence="1">
    <location>
        <begin position="49"/>
        <end position="76"/>
    </location>
</feature>
<dbReference type="Gene3D" id="3.30.420.10">
    <property type="entry name" value="Ribonuclease H-like superfamily/Ribonuclease H"/>
    <property type="match status" value="1"/>
</dbReference>
<keyword evidence="4" id="KW-1185">Reference proteome</keyword>
<dbReference type="Pfam" id="PF13683">
    <property type="entry name" value="rve_3"/>
    <property type="match status" value="1"/>
</dbReference>
<dbReference type="InterPro" id="IPR025948">
    <property type="entry name" value="HTH-like_dom"/>
</dbReference>
<dbReference type="Pfam" id="PF13276">
    <property type="entry name" value="HTH_21"/>
    <property type="match status" value="1"/>
</dbReference>
<dbReference type="EMBL" id="JAUFQS010000005">
    <property type="protein sequence ID" value="MDN3687440.1"/>
    <property type="molecule type" value="Genomic_DNA"/>
</dbReference>
<dbReference type="InterPro" id="IPR002514">
    <property type="entry name" value="Transposase_8"/>
</dbReference>
<evidence type="ECO:0000259" key="2">
    <source>
        <dbReference type="PROSITE" id="PS50994"/>
    </source>
</evidence>
<dbReference type="NCBIfam" id="NF033516">
    <property type="entry name" value="transpos_IS3"/>
    <property type="match status" value="1"/>
</dbReference>